<sequence>MTTMSDASLAQLLKAHQQRQSERRRENDQLRKDAVGAVNELTDSLNTHLNEGVSEVFTRQKELESESRKLANQTAKYTKQTKQWLSLVDDFNTALKELGDVRNWAETMEHDMRTIMATLEFVHQGTMEGKKPDDDTTTTTSA</sequence>
<comment type="caution">
    <text evidence="4">The sequence shown here is derived from an EMBL/GenBank/DDBJ whole genome shotgun (WGS) entry which is preliminary data.</text>
</comment>
<evidence type="ECO:0000256" key="1">
    <source>
        <dbReference type="ARBA" id="ARBA00007133"/>
    </source>
</evidence>
<dbReference type="GO" id="GO:0016197">
    <property type="term" value="P:endosomal transport"/>
    <property type="evidence" value="ECO:0007669"/>
    <property type="project" value="TreeGrafter"/>
</dbReference>
<name>A0A068RJH6_9FUNG</name>
<evidence type="ECO:0000313" key="4">
    <source>
        <dbReference type="EMBL" id="CDH50129.1"/>
    </source>
</evidence>
<dbReference type="PANTHER" id="PTHR13073:SF0">
    <property type="entry name" value="BIOGENESIS OF LYSOSOME-RELATED ORGANELLES COMPLEX 1 SUBUNIT 1"/>
    <property type="match status" value="1"/>
</dbReference>
<feature type="compositionally biased region" description="Basic and acidic residues" evidence="3">
    <location>
        <begin position="19"/>
        <end position="32"/>
    </location>
</feature>
<gene>
    <name evidence="4" type="ORF">LCOR_01851.1</name>
</gene>
<organism evidence="4 5">
    <name type="scientific">Lichtheimia corymbifera JMRC:FSU:9682</name>
    <dbReference type="NCBI Taxonomy" id="1263082"/>
    <lineage>
        <taxon>Eukaryota</taxon>
        <taxon>Fungi</taxon>
        <taxon>Fungi incertae sedis</taxon>
        <taxon>Mucoromycota</taxon>
        <taxon>Mucoromycotina</taxon>
        <taxon>Mucoromycetes</taxon>
        <taxon>Mucorales</taxon>
        <taxon>Lichtheimiaceae</taxon>
        <taxon>Lichtheimia</taxon>
    </lineage>
</organism>
<dbReference type="InterPro" id="IPR009395">
    <property type="entry name" value="BLOC1S1"/>
</dbReference>
<evidence type="ECO:0000256" key="3">
    <source>
        <dbReference type="SAM" id="MobiDB-lite"/>
    </source>
</evidence>
<keyword evidence="5" id="KW-1185">Reference proteome</keyword>
<dbReference type="PANTHER" id="PTHR13073">
    <property type="entry name" value="BLOC-1 COMPLEX SUBUNIT 1"/>
    <property type="match status" value="1"/>
</dbReference>
<evidence type="ECO:0000256" key="2">
    <source>
        <dbReference type="ARBA" id="ARBA00019577"/>
    </source>
</evidence>
<feature type="region of interest" description="Disordered" evidence="3">
    <location>
        <begin position="13"/>
        <end position="32"/>
    </location>
</feature>
<accession>A0A068RJH6</accession>
<evidence type="ECO:0000313" key="5">
    <source>
        <dbReference type="Proteomes" id="UP000027586"/>
    </source>
</evidence>
<dbReference type="VEuPathDB" id="FungiDB:LCOR_01851.1"/>
<dbReference type="AlphaFoldDB" id="A0A068RJH6"/>
<dbReference type="EMBL" id="CBTN010000005">
    <property type="protein sequence ID" value="CDH50129.1"/>
    <property type="molecule type" value="Genomic_DNA"/>
</dbReference>
<proteinExistence type="inferred from homology"/>
<protein>
    <recommendedName>
        <fullName evidence="2">Biogenesis of lysosome-related organelles complex 1 subunit 1</fullName>
    </recommendedName>
</protein>
<comment type="similarity">
    <text evidence="1">Belongs to the BLOC1S1 family.</text>
</comment>
<dbReference type="Proteomes" id="UP000027586">
    <property type="component" value="Unassembled WGS sequence"/>
</dbReference>
<dbReference type="Pfam" id="PF06320">
    <property type="entry name" value="GCN5L1"/>
    <property type="match status" value="1"/>
</dbReference>
<dbReference type="STRING" id="1263082.A0A068RJH6"/>
<reference evidence="4" key="1">
    <citation type="submission" date="2013-08" db="EMBL/GenBank/DDBJ databases">
        <title>Gene expansion shapes genome architecture in the human pathogen Lichtheimia corymbifera: an evolutionary genomics analysis in the ancient terrestrial Mucorales (Mucoromycotina).</title>
        <authorList>
            <person name="Schwartze V.U."/>
            <person name="Winter S."/>
            <person name="Shelest E."/>
            <person name="Marcet-Houben M."/>
            <person name="Horn F."/>
            <person name="Wehner S."/>
            <person name="Hoffmann K."/>
            <person name="Riege K."/>
            <person name="Sammeth M."/>
            <person name="Nowrousian M."/>
            <person name="Valiante V."/>
            <person name="Linde J."/>
            <person name="Jacobsen I.D."/>
            <person name="Marz M."/>
            <person name="Brakhage A.A."/>
            <person name="Gabaldon T."/>
            <person name="Bocker S."/>
            <person name="Voigt K."/>
        </authorList>
    </citation>
    <scope>NUCLEOTIDE SEQUENCE [LARGE SCALE GENOMIC DNA]</scope>
    <source>
        <strain evidence="4">FSU 9682</strain>
    </source>
</reference>
<dbReference type="GO" id="GO:0031083">
    <property type="term" value="C:BLOC-1 complex"/>
    <property type="evidence" value="ECO:0007669"/>
    <property type="project" value="InterPro"/>
</dbReference>
<dbReference type="OrthoDB" id="20018at2759"/>